<evidence type="ECO:0000313" key="3">
    <source>
        <dbReference type="Proteomes" id="UP000241736"/>
    </source>
</evidence>
<evidence type="ECO:0008006" key="4">
    <source>
        <dbReference type="Google" id="ProtNLM"/>
    </source>
</evidence>
<dbReference type="InterPro" id="IPR002816">
    <property type="entry name" value="TraB/PrgY/GumN_fam"/>
</dbReference>
<dbReference type="PANTHER" id="PTHR40590">
    <property type="entry name" value="CYTOPLASMIC PROTEIN-RELATED"/>
    <property type="match status" value="1"/>
</dbReference>
<dbReference type="Proteomes" id="UP000241736">
    <property type="component" value="Unassembled WGS sequence"/>
</dbReference>
<proteinExistence type="predicted"/>
<dbReference type="Pfam" id="PF01963">
    <property type="entry name" value="TraB_PrgY_gumN"/>
    <property type="match status" value="1"/>
</dbReference>
<dbReference type="AlphaFoldDB" id="A0A2P6M738"/>
<name>A0A2P6M738_9GAMM</name>
<dbReference type="PROSITE" id="PS51257">
    <property type="entry name" value="PROKAR_LIPOPROTEIN"/>
    <property type="match status" value="1"/>
</dbReference>
<dbReference type="PANTHER" id="PTHR40590:SF1">
    <property type="entry name" value="CYTOPLASMIC PROTEIN"/>
    <property type="match status" value="1"/>
</dbReference>
<dbReference type="EMBL" id="PVLF01000017">
    <property type="protein sequence ID" value="PRH81790.1"/>
    <property type="molecule type" value="Genomic_DNA"/>
</dbReference>
<keyword evidence="1" id="KW-0732">Signal</keyword>
<accession>A0A2P6M738</accession>
<feature type="signal peptide" evidence="1">
    <location>
        <begin position="1"/>
        <end position="22"/>
    </location>
</feature>
<keyword evidence="3" id="KW-1185">Reference proteome</keyword>
<dbReference type="CDD" id="cd14789">
    <property type="entry name" value="Tiki"/>
    <property type="match status" value="1"/>
</dbReference>
<dbReference type="OrthoDB" id="357294at2"/>
<evidence type="ECO:0000313" key="2">
    <source>
        <dbReference type="EMBL" id="PRH81790.1"/>
    </source>
</evidence>
<dbReference type="RefSeq" id="WP_106990956.1">
    <property type="nucleotide sequence ID" value="NZ_KZ679094.1"/>
</dbReference>
<organism evidence="2 3">
    <name type="scientific">Arenimonas caeni</name>
    <dbReference type="NCBI Taxonomy" id="2058085"/>
    <lineage>
        <taxon>Bacteria</taxon>
        <taxon>Pseudomonadati</taxon>
        <taxon>Pseudomonadota</taxon>
        <taxon>Gammaproteobacteria</taxon>
        <taxon>Lysobacterales</taxon>
        <taxon>Lysobacteraceae</taxon>
        <taxon>Arenimonas</taxon>
    </lineage>
</organism>
<feature type="chain" id="PRO_5015160855" description="TraB/GumN family protein" evidence="1">
    <location>
        <begin position="23"/>
        <end position="295"/>
    </location>
</feature>
<sequence length="295" mass="32446">MSIKTLAGGLLLALLAAGCARAEAPQPLLWKVSDADNSLYLLGSFHLLRPADYPLDPRTDLAFEDAERVVFELSPEDMAGTAVGQLMLQAATRADGRRLQDTLPPATWASLEAWGGRRGIDVARLQDFEAWYVSLLVSLTEMRQQGLDPTLGLDRHFGRRATEAGKPAEGLETGAQQIELFDGMDEAQQVQALEEALQSPEELERNVRELHALWRAGDGAGLYAGTAARMREQYPALYERVNVQRNRAWLHRLKGLLDEGGHDEDALVVVGALHLLGDEGVVELLRAEGYTVERL</sequence>
<protein>
    <recommendedName>
        <fullName evidence="4">TraB/GumN family protein</fullName>
    </recommendedName>
</protein>
<reference evidence="2 3" key="1">
    <citation type="submission" date="2018-03" db="EMBL/GenBank/DDBJ databases">
        <title>Arenimonas caeni sp. nov., isolated from activated sludge.</title>
        <authorList>
            <person name="Liu H."/>
        </authorList>
    </citation>
    <scope>NUCLEOTIDE SEQUENCE [LARGE SCALE GENOMIC DNA]</scope>
    <source>
        <strain evidence="3">z29</strain>
    </source>
</reference>
<dbReference type="InterPro" id="IPR047111">
    <property type="entry name" value="YbaP-like"/>
</dbReference>
<comment type="caution">
    <text evidence="2">The sequence shown here is derived from an EMBL/GenBank/DDBJ whole genome shotgun (WGS) entry which is preliminary data.</text>
</comment>
<evidence type="ECO:0000256" key="1">
    <source>
        <dbReference type="SAM" id="SignalP"/>
    </source>
</evidence>
<gene>
    <name evidence="2" type="ORF">C6N40_10370</name>
</gene>